<accession>A0A1R4GFL7</accession>
<gene>
    <name evidence="1" type="ORF">CZ674_11545</name>
</gene>
<dbReference type="Proteomes" id="UP000195787">
    <property type="component" value="Unassembled WGS sequence"/>
</dbReference>
<name>A0A1R4GFL7_9MICO</name>
<proteinExistence type="predicted"/>
<sequence>MLAALRAMTAERAALKASSPAKIALEVDADLVHEVIAAAEYGLEARGRAWPAGWPPSMCRQQAAARELAELLEEAELAQ</sequence>
<dbReference type="EMBL" id="FUHU01000044">
    <property type="protein sequence ID" value="SJM66880.1"/>
    <property type="molecule type" value="Genomic_DNA"/>
</dbReference>
<organism evidence="1 2">
    <name type="scientific">Agrococcus casei LMG 22410</name>
    <dbReference type="NCBI Taxonomy" id="1255656"/>
    <lineage>
        <taxon>Bacteria</taxon>
        <taxon>Bacillati</taxon>
        <taxon>Actinomycetota</taxon>
        <taxon>Actinomycetes</taxon>
        <taxon>Micrococcales</taxon>
        <taxon>Microbacteriaceae</taxon>
        <taxon>Agrococcus</taxon>
    </lineage>
</organism>
<evidence type="ECO:0000313" key="2">
    <source>
        <dbReference type="Proteomes" id="UP000195787"/>
    </source>
</evidence>
<protein>
    <submittedName>
        <fullName evidence="1">Uncharacterized protein</fullName>
    </submittedName>
</protein>
<reference evidence="1 2" key="1">
    <citation type="submission" date="2017-02" db="EMBL/GenBank/DDBJ databases">
        <authorList>
            <person name="Peterson S.W."/>
        </authorList>
    </citation>
    <scope>NUCLEOTIDE SEQUENCE [LARGE SCALE GENOMIC DNA]</scope>
    <source>
        <strain evidence="1 2">LMG 22410</strain>
    </source>
</reference>
<keyword evidence="2" id="KW-1185">Reference proteome</keyword>
<evidence type="ECO:0000313" key="1">
    <source>
        <dbReference type="EMBL" id="SJM66880.1"/>
    </source>
</evidence>
<dbReference type="AlphaFoldDB" id="A0A1R4GFL7"/>